<name>A0A7X8SQW5_9BACT</name>
<dbReference type="EMBL" id="JABAIL010000015">
    <property type="protein sequence ID" value="NLR94754.1"/>
    <property type="molecule type" value="Genomic_DNA"/>
</dbReference>
<dbReference type="InterPro" id="IPR011990">
    <property type="entry name" value="TPR-like_helical_dom_sf"/>
</dbReference>
<dbReference type="Proteomes" id="UP000585050">
    <property type="component" value="Unassembled WGS sequence"/>
</dbReference>
<organism evidence="1 2">
    <name type="scientific">Flammeovirga agarivorans</name>
    <dbReference type="NCBI Taxonomy" id="2726742"/>
    <lineage>
        <taxon>Bacteria</taxon>
        <taxon>Pseudomonadati</taxon>
        <taxon>Bacteroidota</taxon>
        <taxon>Cytophagia</taxon>
        <taxon>Cytophagales</taxon>
        <taxon>Flammeovirgaceae</taxon>
        <taxon>Flammeovirga</taxon>
    </lineage>
</organism>
<dbReference type="AlphaFoldDB" id="A0A7X8SQW5"/>
<evidence type="ECO:0008006" key="3">
    <source>
        <dbReference type="Google" id="ProtNLM"/>
    </source>
</evidence>
<evidence type="ECO:0000313" key="1">
    <source>
        <dbReference type="EMBL" id="NLR94754.1"/>
    </source>
</evidence>
<evidence type="ECO:0000313" key="2">
    <source>
        <dbReference type="Proteomes" id="UP000585050"/>
    </source>
</evidence>
<comment type="caution">
    <text evidence="1">The sequence shown here is derived from an EMBL/GenBank/DDBJ whole genome shotgun (WGS) entry which is preliminary data.</text>
</comment>
<proteinExistence type="predicted"/>
<dbReference type="Gene3D" id="1.25.40.10">
    <property type="entry name" value="Tetratricopeptide repeat domain"/>
    <property type="match status" value="2"/>
</dbReference>
<protein>
    <recommendedName>
        <fullName evidence="3">Tetratricopeptide repeat-containing protein</fullName>
    </recommendedName>
</protein>
<dbReference type="RefSeq" id="WP_168885464.1">
    <property type="nucleotide sequence ID" value="NZ_JABAIL010000015.1"/>
</dbReference>
<sequence>MSIRSLFIYSVLILCVYNSYTQAQSITWQEKYLKLARISINENRCHDALRYLDSLQQATLTREGELEAITLVAKSYGILALEPTCSETDNFGVCSEYVTETINNYNLILQKTDIGEIFNQFTKAELDRFYDNLITAGANQFITQNFQGAAFYFDQALLVNSDDPINCRYGMIANELCNNYDKALEYSNMLLDLNYDSINVYESRSLYYEQLKAPQKAIEEVENGLAKHPVNYKLTYRGIGICVRNKWFNKAIDLIDPILKKYPFDERTLMTAGMLSEAVQDHKKAIFYYVRAANISPTRFDAYMSLSQVQFNEAIKLQKILMNWNNNKKKPEYKNVHKSDLRKESKFYLELTVKNASEASRLNKEDKESLTTKYNALLLLNRTKELKDVEETLDKM</sequence>
<dbReference type="SUPFAM" id="SSF48452">
    <property type="entry name" value="TPR-like"/>
    <property type="match status" value="1"/>
</dbReference>
<gene>
    <name evidence="1" type="ORF">HGP29_26350</name>
</gene>
<accession>A0A7X8SQW5</accession>
<keyword evidence="2" id="KW-1185">Reference proteome</keyword>
<reference evidence="1 2" key="1">
    <citation type="submission" date="2020-04" db="EMBL/GenBank/DDBJ databases">
        <title>Flammeovirga sp. SR4, a novel species isolated from seawater.</title>
        <authorList>
            <person name="Wang X."/>
        </authorList>
    </citation>
    <scope>NUCLEOTIDE SEQUENCE [LARGE SCALE GENOMIC DNA]</scope>
    <source>
        <strain evidence="1 2">SR4</strain>
    </source>
</reference>